<feature type="chain" id="PRO_5041978209" evidence="1">
    <location>
        <begin position="26"/>
        <end position="412"/>
    </location>
</feature>
<keyword evidence="1" id="KW-0732">Signal</keyword>
<dbReference type="AlphaFoldDB" id="A0AAC9YX35"/>
<evidence type="ECO:0000256" key="1">
    <source>
        <dbReference type="SAM" id="SignalP"/>
    </source>
</evidence>
<proteinExistence type="predicted"/>
<dbReference type="Proteomes" id="UP000217194">
    <property type="component" value="Chromosome"/>
</dbReference>
<dbReference type="RefSeq" id="WP_095696727.1">
    <property type="nucleotide sequence ID" value="NZ_CP016778.1"/>
</dbReference>
<protein>
    <submittedName>
        <fullName evidence="2">Uncharacterized protein</fullName>
    </submittedName>
</protein>
<accession>A0AAC9YX35</accession>
<sequence>MAKKLIAFLSILSLFLSIPLMPASAAAKAGAKCSKAGITEVVKGKTYTCVKTGKKLAWNKGVLLKVDAKPTPLTRREKALAEVKRVYDLNSSYQPTVKYIFSSDAPQNFAELIKEVIPFSSRFWSSEFKPTTEFPIILGSLASVEWVNDEMKRYGHEIPAWNREFIKKLGENASRGDVVNNSRGAITYYVIGKEKDRSIKAGNELTMRGFVAHEYVHAAAVSIIGDRQNGIPGWSVEGSANFYGFAIAALMAEQSNAAMNRVNIENLRRSYSNQDALIPHSLNKDDLYKAVLTSEKGGGGDGTTCAEPKLLCYTAGALFTEVLVADHGHSKFVDWWKLSRKKNWEVAFEEVYGIQIDKWYEEVAIPYVIQESKAAIPEVSAPKSASTFTQHPARLPRPFVDPSIQNQWNQLE</sequence>
<dbReference type="EMBL" id="CP016778">
    <property type="protein sequence ID" value="ASY22145.1"/>
    <property type="molecule type" value="Genomic_DNA"/>
</dbReference>
<gene>
    <name evidence="2" type="ORF">A1sIIB76_00740</name>
</gene>
<evidence type="ECO:0000313" key="2">
    <source>
        <dbReference type="EMBL" id="ASY22145.1"/>
    </source>
</evidence>
<organism evidence="2 3">
    <name type="scientific">Candidatus Planktophila versatilis</name>
    <dbReference type="NCBI Taxonomy" id="1884905"/>
    <lineage>
        <taxon>Bacteria</taxon>
        <taxon>Bacillati</taxon>
        <taxon>Actinomycetota</taxon>
        <taxon>Actinomycetes</taxon>
        <taxon>Candidatus Nanopelagicales</taxon>
        <taxon>Candidatus Nanopelagicaceae</taxon>
        <taxon>Candidatus Planktophila</taxon>
    </lineage>
</organism>
<feature type="signal peptide" evidence="1">
    <location>
        <begin position="1"/>
        <end position="25"/>
    </location>
</feature>
<name>A0AAC9YX35_9ACTN</name>
<reference evidence="2 3" key="1">
    <citation type="submission" date="2016-07" db="EMBL/GenBank/DDBJ databases">
        <title>High microdiversification within the ubiquitous acI lineage of Actinobacteria.</title>
        <authorList>
            <person name="Neuenschwander S.M."/>
            <person name="Salcher M."/>
            <person name="Ghai R."/>
            <person name="Pernthaler J."/>
        </authorList>
    </citation>
    <scope>NUCLEOTIDE SEQUENCE [LARGE SCALE GENOMIC DNA]</scope>
    <source>
        <strain evidence="2">MMS-IIB-76</strain>
    </source>
</reference>
<evidence type="ECO:0000313" key="3">
    <source>
        <dbReference type="Proteomes" id="UP000217194"/>
    </source>
</evidence>